<feature type="repeat" description="PPR" evidence="3">
    <location>
        <begin position="238"/>
        <end position="272"/>
    </location>
</feature>
<keyword evidence="2" id="KW-0677">Repeat</keyword>
<keyword evidence="6" id="KW-1185">Reference proteome</keyword>
<proteinExistence type="inferred from homology"/>
<dbReference type="PROSITE" id="PS51375">
    <property type="entry name" value="PPR"/>
    <property type="match status" value="3"/>
</dbReference>
<dbReference type="Gene3D" id="1.25.40.10">
    <property type="entry name" value="Tetratricopeptide repeat domain"/>
    <property type="match status" value="4"/>
</dbReference>
<sequence>MASLPTFSVNYCTLQLQPHSSKRPNCSLLTQKITNISYKRSHTITTHLNGNSGPVKSLDFLEAVKEGTKIETSCYVPLLQECIHRNSLSEVQILHAHIIKTGTHQDPFVMTFLVNVYAKCGTMEEAERVFNNLPRIYVAAWTTLMTGYVQNSQPELAIRVFLDMLEAGDYPTHITLGTILNACSSMKSIKLGNQIHAYIVKYCIEDDTSVGNSLCSLYSNCGSLVSAIKAFRRIREKNVISWTTVICACGENGEAFQGLKFFVQMLSEGIEFNEFTLTSILSMCSTMLSLCVGVQVHSLIIKLGYESNLRIRNSVMYLYIRCGLVYEARKLFDGTQRVSLVTWNAMIAGHAQMIEIAKDDLSAHHSGAEALNMFSKLNRSGMKPDIYTFSSVLTVCSKLVALQQGEQVHAQILKTGFLSDVVVGTALVNMYNKCGSIERASKAFVEMSTRTLISWTSMITGFANHGHSQQALHLFEDMLLVGVRPNQITFVGVLSACSNAGMVHEALNYFDMMQKDYKIRPVPDHFVCLTDMFVRLGRLEEVLDFIKRMEFDPNEVIWSRFVEGCRRHGNMELGFYAAEQLLKLKPKNPETYLMLLDMYLSAKRWDDVFRVKSLMEEEKLSKIQDWSWISIKDKVHSFKPNDRLHPQSAEMYKLLDELLDKAESLGYKSRECLELIDEDDEIKTFSSAVYHSEKLAVAFGMLRTLNAAPILVIKNTTMRRDCHNFIKVISSVTGREIIIRDSKRLHRFVDGHCSCGDFGFGL</sequence>
<dbReference type="FunFam" id="1.25.40.10:FF:000227">
    <property type="entry name" value="Pentatricopeptide repeat-containing protein At3g13880"/>
    <property type="match status" value="1"/>
</dbReference>
<protein>
    <recommendedName>
        <fullName evidence="4">DYW domain-containing protein</fullName>
    </recommendedName>
</protein>
<evidence type="ECO:0000256" key="2">
    <source>
        <dbReference type="ARBA" id="ARBA00022737"/>
    </source>
</evidence>
<dbReference type="FunFam" id="1.25.40.10:FF:001967">
    <property type="entry name" value="Pentatricopeptide repeat-containing protein isoform A"/>
    <property type="match status" value="1"/>
</dbReference>
<comment type="caution">
    <text evidence="5">The sequence shown here is derived from an EMBL/GenBank/DDBJ whole genome shotgun (WGS) entry which is preliminary data.</text>
</comment>
<dbReference type="GO" id="GO:0003723">
    <property type="term" value="F:RNA binding"/>
    <property type="evidence" value="ECO:0007669"/>
    <property type="project" value="InterPro"/>
</dbReference>
<dbReference type="Pfam" id="PF14432">
    <property type="entry name" value="DYW_deaminase"/>
    <property type="match status" value="1"/>
</dbReference>
<dbReference type="InterPro" id="IPR046848">
    <property type="entry name" value="E_motif"/>
</dbReference>
<dbReference type="Pfam" id="PF13041">
    <property type="entry name" value="PPR_2"/>
    <property type="match status" value="3"/>
</dbReference>
<feature type="domain" description="DYW" evidence="4">
    <location>
        <begin position="686"/>
        <end position="758"/>
    </location>
</feature>
<dbReference type="GO" id="GO:0009451">
    <property type="term" value="P:RNA modification"/>
    <property type="evidence" value="ECO:0007669"/>
    <property type="project" value="InterPro"/>
</dbReference>
<organism evidence="5 6">
    <name type="scientific">Acer yangbiense</name>
    <dbReference type="NCBI Taxonomy" id="1000413"/>
    <lineage>
        <taxon>Eukaryota</taxon>
        <taxon>Viridiplantae</taxon>
        <taxon>Streptophyta</taxon>
        <taxon>Embryophyta</taxon>
        <taxon>Tracheophyta</taxon>
        <taxon>Spermatophyta</taxon>
        <taxon>Magnoliopsida</taxon>
        <taxon>eudicotyledons</taxon>
        <taxon>Gunneridae</taxon>
        <taxon>Pentapetalae</taxon>
        <taxon>rosids</taxon>
        <taxon>malvids</taxon>
        <taxon>Sapindales</taxon>
        <taxon>Sapindaceae</taxon>
        <taxon>Hippocastanoideae</taxon>
        <taxon>Acereae</taxon>
        <taxon>Acer</taxon>
    </lineage>
</organism>
<dbReference type="OrthoDB" id="744580at2759"/>
<evidence type="ECO:0000256" key="3">
    <source>
        <dbReference type="PROSITE-ProRule" id="PRU00708"/>
    </source>
</evidence>
<dbReference type="AlphaFoldDB" id="A0A5C7H7T2"/>
<dbReference type="Proteomes" id="UP000323000">
    <property type="component" value="Chromosome 10"/>
</dbReference>
<dbReference type="NCBIfam" id="TIGR00756">
    <property type="entry name" value="PPR"/>
    <property type="match status" value="4"/>
</dbReference>
<dbReference type="GO" id="GO:0008270">
    <property type="term" value="F:zinc ion binding"/>
    <property type="evidence" value="ECO:0007669"/>
    <property type="project" value="InterPro"/>
</dbReference>
<evidence type="ECO:0000313" key="6">
    <source>
        <dbReference type="Proteomes" id="UP000323000"/>
    </source>
</evidence>
<reference evidence="6" key="1">
    <citation type="journal article" date="2019" name="Gigascience">
        <title>De novo genome assembly of the endangered Acer yangbiense, a plant species with extremely small populations endemic to Yunnan Province, China.</title>
        <authorList>
            <person name="Yang J."/>
            <person name="Wariss H.M."/>
            <person name="Tao L."/>
            <person name="Zhang R."/>
            <person name="Yun Q."/>
            <person name="Hollingsworth P."/>
            <person name="Dao Z."/>
            <person name="Luo G."/>
            <person name="Guo H."/>
            <person name="Ma Y."/>
            <person name="Sun W."/>
        </authorList>
    </citation>
    <scope>NUCLEOTIDE SEQUENCE [LARGE SCALE GENOMIC DNA]</scope>
    <source>
        <strain evidence="6">cv. Malutang</strain>
    </source>
</reference>
<name>A0A5C7H7T2_9ROSI</name>
<dbReference type="FunFam" id="1.25.40.10:FF:001093">
    <property type="entry name" value="Pentatricopeptide repeat-containing protein At2g34400"/>
    <property type="match status" value="1"/>
</dbReference>
<evidence type="ECO:0000256" key="1">
    <source>
        <dbReference type="ARBA" id="ARBA00006643"/>
    </source>
</evidence>
<dbReference type="EMBL" id="VAHF01000010">
    <property type="protein sequence ID" value="TXG52625.1"/>
    <property type="molecule type" value="Genomic_DNA"/>
</dbReference>
<feature type="repeat" description="PPR" evidence="3">
    <location>
        <begin position="451"/>
        <end position="485"/>
    </location>
</feature>
<dbReference type="FunFam" id="1.25.40.10:FF:000381">
    <property type="entry name" value="Pentatricopeptide repeat-containing protein"/>
    <property type="match status" value="1"/>
</dbReference>
<dbReference type="InterPro" id="IPR011990">
    <property type="entry name" value="TPR-like_helical_dom_sf"/>
</dbReference>
<dbReference type="PANTHER" id="PTHR47926">
    <property type="entry name" value="PENTATRICOPEPTIDE REPEAT-CONTAINING PROTEIN"/>
    <property type="match status" value="1"/>
</dbReference>
<evidence type="ECO:0000259" key="4">
    <source>
        <dbReference type="Pfam" id="PF14432"/>
    </source>
</evidence>
<dbReference type="Pfam" id="PF01535">
    <property type="entry name" value="PPR"/>
    <property type="match status" value="3"/>
</dbReference>
<dbReference type="InterPro" id="IPR002885">
    <property type="entry name" value="PPR_rpt"/>
</dbReference>
<dbReference type="InterPro" id="IPR046960">
    <property type="entry name" value="PPR_At4g14850-like_plant"/>
</dbReference>
<feature type="repeat" description="PPR" evidence="3">
    <location>
        <begin position="137"/>
        <end position="171"/>
    </location>
</feature>
<gene>
    <name evidence="5" type="ORF">EZV62_021794</name>
</gene>
<dbReference type="InterPro" id="IPR032867">
    <property type="entry name" value="DYW_dom"/>
</dbReference>
<accession>A0A5C7H7T2</accession>
<comment type="similarity">
    <text evidence="1">Belongs to the PPR family. PCMP-H subfamily.</text>
</comment>
<dbReference type="PANTHER" id="PTHR47926:SF480">
    <property type="entry name" value="TETRATRICOPEPTIDE REPEAT-LIKE SUPERFAMILY PROTEIN ISOFORM 1"/>
    <property type="match status" value="1"/>
</dbReference>
<dbReference type="SUPFAM" id="SSF48452">
    <property type="entry name" value="TPR-like"/>
    <property type="match status" value="1"/>
</dbReference>
<dbReference type="Pfam" id="PF20431">
    <property type="entry name" value="E_motif"/>
    <property type="match status" value="1"/>
</dbReference>
<evidence type="ECO:0000313" key="5">
    <source>
        <dbReference type="EMBL" id="TXG52625.1"/>
    </source>
</evidence>